<evidence type="ECO:0000256" key="2">
    <source>
        <dbReference type="SAM" id="Phobius"/>
    </source>
</evidence>
<keyword evidence="1" id="KW-0175">Coiled coil</keyword>
<sequence>MLLFSLIIEGFCHLLYNCIIWKVARLLAKKIGFFLNEDKCINDLYEVCSNDNNRILNNEDNEEKIIKKLIQQYKERNFDKQKLKNNKILLENNILKLERLSQINILTSLMSIAMSFIAAMLAILNGTNTVVSKAKEKSGVGAEEFVNDAKDTLNLFNNFVDIMSILVIVFIIVIGIMVIRELRAHKNNIKRKVAINIHKSVIEEQLKELEKEKLVNEKEDEIEKDIEYLKEKISEYKYKTEVFEDILKVKANVNN</sequence>
<dbReference type="AlphaFoldDB" id="A0A1S8S9V0"/>
<feature type="coiled-coil region" evidence="1">
    <location>
        <begin position="56"/>
        <end position="100"/>
    </location>
</feature>
<protein>
    <submittedName>
        <fullName evidence="3">Uncharacterized protein</fullName>
    </submittedName>
</protein>
<feature type="transmembrane region" description="Helical" evidence="2">
    <location>
        <begin position="162"/>
        <end position="182"/>
    </location>
</feature>
<keyword evidence="2" id="KW-0472">Membrane</keyword>
<comment type="caution">
    <text evidence="3">The sequence shown here is derived from an EMBL/GenBank/DDBJ whole genome shotgun (WGS) entry which is preliminary data.</text>
</comment>
<reference evidence="3 4" key="1">
    <citation type="submission" date="2016-05" db="EMBL/GenBank/DDBJ databases">
        <title>Microbial solvent formation.</title>
        <authorList>
            <person name="Poehlein A."/>
            <person name="Montoya Solano J.D."/>
            <person name="Flitsch S."/>
            <person name="Krabben P."/>
            <person name="Duerre P."/>
            <person name="Daniel R."/>
        </authorList>
    </citation>
    <scope>NUCLEOTIDE SEQUENCE [LARGE SCALE GENOMIC DNA]</scope>
    <source>
        <strain evidence="3 4">DSM 53</strain>
    </source>
</reference>
<gene>
    <name evidence="3" type="ORF">CLBCK_19160</name>
</gene>
<feature type="coiled-coil region" evidence="1">
    <location>
        <begin position="192"/>
        <end position="219"/>
    </location>
</feature>
<name>A0A1S8S9V0_CLOBE</name>
<keyword evidence="2" id="KW-1133">Transmembrane helix</keyword>
<evidence type="ECO:0000256" key="1">
    <source>
        <dbReference type="SAM" id="Coils"/>
    </source>
</evidence>
<proteinExistence type="predicted"/>
<feature type="transmembrane region" description="Helical" evidence="2">
    <location>
        <begin position="103"/>
        <end position="124"/>
    </location>
</feature>
<dbReference type="EMBL" id="LZZI01000026">
    <property type="protein sequence ID" value="OOM62213.1"/>
    <property type="molecule type" value="Genomic_DNA"/>
</dbReference>
<accession>A0A1S8S9V0</accession>
<organism evidence="3 4">
    <name type="scientific">Clostridium beijerinckii</name>
    <name type="common">Clostridium MP</name>
    <dbReference type="NCBI Taxonomy" id="1520"/>
    <lineage>
        <taxon>Bacteria</taxon>
        <taxon>Bacillati</taxon>
        <taxon>Bacillota</taxon>
        <taxon>Clostridia</taxon>
        <taxon>Eubacteriales</taxon>
        <taxon>Clostridiaceae</taxon>
        <taxon>Clostridium</taxon>
    </lineage>
</organism>
<evidence type="ECO:0000313" key="4">
    <source>
        <dbReference type="Proteomes" id="UP000190973"/>
    </source>
</evidence>
<dbReference type="Proteomes" id="UP000190973">
    <property type="component" value="Unassembled WGS sequence"/>
</dbReference>
<keyword evidence="2" id="KW-0812">Transmembrane</keyword>
<feature type="transmembrane region" description="Helical" evidence="2">
    <location>
        <begin position="6"/>
        <end position="24"/>
    </location>
</feature>
<evidence type="ECO:0000313" key="3">
    <source>
        <dbReference type="EMBL" id="OOM62213.1"/>
    </source>
</evidence>